<evidence type="ECO:0000256" key="9">
    <source>
        <dbReference type="ARBA" id="ARBA00023157"/>
    </source>
</evidence>
<sequence length="416" mass="44636">MEQGLGLLFPVFLGLLQRGQGEQGGSLEVEPPDPVVAVSLGGSQQLTCRLACAGHRTPSVQWRGLDTSLGAVRSDAGSSVLSVRNASLSAAGTRVCVGSCGTHTFQRTVQLLVFAFPDQLTVSPVALVAQQDQEVACTAHNVTPASPEALSLSLLLGDQELEGVQALGWDVEEEPQQGEDLLFRVTERWLLPPLETHTPLTLHCRATMKLPGLKLSRHRAIPVLHSLTSPEPPVTTSPEATPELSSTRSSRSPGPPPMNSSTRPCQPEIHQSPTAGGLDLWCEAACGPGVAVGWTQAPGGLEAYQRWEAGAKAWLSVPWVACSPEGWFQCRLEPGGQMASLYLVPEICEFWGLAMGLGEPQREGSLSSRPQTRNGPTQLQSPPLSSGLPQQWKIAVTWPCEDCKFQRLDFTALRKL</sequence>
<feature type="region of interest" description="Disordered" evidence="13">
    <location>
        <begin position="225"/>
        <end position="270"/>
    </location>
</feature>
<dbReference type="Ensembl" id="ENSAMET00000035995.1">
    <property type="protein sequence ID" value="ENSAMEP00000029107.1"/>
    <property type="gene ID" value="ENSAMEG00000031315.1"/>
</dbReference>
<dbReference type="Gene3D" id="2.60.40.10">
    <property type="entry name" value="Immunoglobulins"/>
    <property type="match status" value="2"/>
</dbReference>
<keyword evidence="17" id="KW-1185">Reference proteome</keyword>
<gene>
    <name evidence="16" type="primary">MADCAM1</name>
</gene>
<dbReference type="InterPro" id="IPR037413">
    <property type="entry name" value="MADCAM1"/>
</dbReference>
<evidence type="ECO:0000259" key="15">
    <source>
        <dbReference type="PROSITE" id="PS50835"/>
    </source>
</evidence>
<evidence type="ECO:0000256" key="11">
    <source>
        <dbReference type="ARBA" id="ARBA00023319"/>
    </source>
</evidence>
<dbReference type="Proteomes" id="UP000008912">
    <property type="component" value="Unassembled WGS sequence"/>
</dbReference>
<dbReference type="GO" id="GO:0016020">
    <property type="term" value="C:membrane"/>
    <property type="evidence" value="ECO:0007669"/>
    <property type="project" value="UniProtKB-SubCell"/>
</dbReference>
<keyword evidence="9" id="KW-1015">Disulfide bond</keyword>
<evidence type="ECO:0000313" key="17">
    <source>
        <dbReference type="Proteomes" id="UP000008912"/>
    </source>
</evidence>
<dbReference type="GeneTree" id="ENSGT00510000049549"/>
<dbReference type="PANTHER" id="PTHR14162:SF1">
    <property type="entry name" value="MUCOSAL ADDRESSIN CELL ADHESION MOLECULE 1"/>
    <property type="match status" value="1"/>
</dbReference>
<accession>A0A7N5JQV8</accession>
<proteinExistence type="predicted"/>
<dbReference type="GO" id="GO:2000403">
    <property type="term" value="P:positive regulation of lymphocyte migration"/>
    <property type="evidence" value="ECO:0007669"/>
    <property type="project" value="InterPro"/>
</dbReference>
<dbReference type="PROSITE" id="PS50835">
    <property type="entry name" value="IG_LIKE"/>
    <property type="match status" value="1"/>
</dbReference>
<evidence type="ECO:0000256" key="4">
    <source>
        <dbReference type="ARBA" id="ARBA00022729"/>
    </source>
</evidence>
<protein>
    <recommendedName>
        <fullName evidence="12">Mucosal addressin cell adhesion molecule 1</fullName>
    </recommendedName>
</protein>
<keyword evidence="3" id="KW-0812">Transmembrane</keyword>
<dbReference type="InParanoid" id="A0A7N5JQV8"/>
<evidence type="ECO:0000256" key="8">
    <source>
        <dbReference type="ARBA" id="ARBA00023136"/>
    </source>
</evidence>
<feature type="domain" description="Ig-like" evidence="15">
    <location>
        <begin position="31"/>
        <end position="110"/>
    </location>
</feature>
<keyword evidence="8" id="KW-0472">Membrane</keyword>
<feature type="signal peptide" evidence="14">
    <location>
        <begin position="1"/>
        <end position="21"/>
    </location>
</feature>
<evidence type="ECO:0000256" key="14">
    <source>
        <dbReference type="SAM" id="SignalP"/>
    </source>
</evidence>
<evidence type="ECO:0000256" key="6">
    <source>
        <dbReference type="ARBA" id="ARBA00022889"/>
    </source>
</evidence>
<dbReference type="GO" id="GO:0050901">
    <property type="term" value="P:leukocyte tethering or rolling"/>
    <property type="evidence" value="ECO:0007669"/>
    <property type="project" value="TreeGrafter"/>
</dbReference>
<reference evidence="16" key="2">
    <citation type="submission" date="2025-08" db="UniProtKB">
        <authorList>
            <consortium name="Ensembl"/>
        </authorList>
    </citation>
    <scope>IDENTIFICATION</scope>
</reference>
<dbReference type="SUPFAM" id="SSF48726">
    <property type="entry name" value="Immunoglobulin"/>
    <property type="match status" value="2"/>
</dbReference>
<dbReference type="InterPro" id="IPR036179">
    <property type="entry name" value="Ig-like_dom_sf"/>
</dbReference>
<feature type="compositionally biased region" description="Low complexity" evidence="13">
    <location>
        <begin position="236"/>
        <end position="252"/>
    </location>
</feature>
<dbReference type="AlphaFoldDB" id="A0A7N5JQV8"/>
<keyword evidence="7" id="KW-1133">Transmembrane helix</keyword>
<evidence type="ECO:0000256" key="7">
    <source>
        <dbReference type="ARBA" id="ARBA00022989"/>
    </source>
</evidence>
<reference evidence="16 17" key="1">
    <citation type="journal article" date="2010" name="Nature">
        <title>The sequence and de novo assembly of the giant panda genome.</title>
        <authorList>
            <person name="Li R."/>
            <person name="Fan W."/>
            <person name="Tian G."/>
            <person name="Zhu H."/>
            <person name="He L."/>
            <person name="Cai J."/>
            <person name="Huang Q."/>
            <person name="Cai Q."/>
            <person name="Li B."/>
            <person name="Bai Y."/>
            <person name="Zhang Z."/>
            <person name="Zhang Y."/>
            <person name="Wang W."/>
            <person name="Li J."/>
            <person name="Wei F."/>
            <person name="Li H."/>
            <person name="Jian M."/>
            <person name="Li J."/>
            <person name="Zhang Z."/>
            <person name="Nielsen R."/>
            <person name="Li D."/>
            <person name="Gu W."/>
            <person name="Yang Z."/>
            <person name="Xuan Z."/>
            <person name="Ryder O.A."/>
            <person name="Leung F.C."/>
            <person name="Zhou Y."/>
            <person name="Cao J."/>
            <person name="Sun X."/>
            <person name="Fu Y."/>
            <person name="Fang X."/>
            <person name="Guo X."/>
            <person name="Wang B."/>
            <person name="Hou R."/>
            <person name="Shen F."/>
            <person name="Mu B."/>
            <person name="Ni P."/>
            <person name="Lin R."/>
            <person name="Qian W."/>
            <person name="Wang G."/>
            <person name="Yu C."/>
            <person name="Nie W."/>
            <person name="Wang J."/>
            <person name="Wu Z."/>
            <person name="Liang H."/>
            <person name="Min J."/>
            <person name="Wu Q."/>
            <person name="Cheng S."/>
            <person name="Ruan J."/>
            <person name="Wang M."/>
            <person name="Shi Z."/>
            <person name="Wen M."/>
            <person name="Liu B."/>
            <person name="Ren X."/>
            <person name="Zheng H."/>
            <person name="Dong D."/>
            <person name="Cook K."/>
            <person name="Shan G."/>
            <person name="Zhang H."/>
            <person name="Kosiol C."/>
            <person name="Xie X."/>
            <person name="Lu Z."/>
            <person name="Zheng H."/>
            <person name="Li Y."/>
            <person name="Steiner C.C."/>
            <person name="Lam T.T."/>
            <person name="Lin S."/>
            <person name="Zhang Q."/>
            <person name="Li G."/>
            <person name="Tian J."/>
            <person name="Gong T."/>
            <person name="Liu H."/>
            <person name="Zhang D."/>
            <person name="Fang L."/>
            <person name="Ye C."/>
            <person name="Zhang J."/>
            <person name="Hu W."/>
            <person name="Xu A."/>
            <person name="Ren Y."/>
            <person name="Zhang G."/>
            <person name="Bruford M.W."/>
            <person name="Li Q."/>
            <person name="Ma L."/>
            <person name="Guo Y."/>
            <person name="An N."/>
            <person name="Hu Y."/>
            <person name="Zheng Y."/>
            <person name="Shi Y."/>
            <person name="Li Z."/>
            <person name="Liu Q."/>
            <person name="Chen Y."/>
            <person name="Zhao J."/>
            <person name="Qu N."/>
            <person name="Zhao S."/>
            <person name="Tian F."/>
            <person name="Wang X."/>
            <person name="Wang H."/>
            <person name="Xu L."/>
            <person name="Liu X."/>
            <person name="Vinar T."/>
            <person name="Wang Y."/>
            <person name="Lam T.W."/>
            <person name="Yiu S.M."/>
            <person name="Liu S."/>
            <person name="Zhang H."/>
            <person name="Li D."/>
            <person name="Huang Y."/>
            <person name="Wang X."/>
            <person name="Yang G."/>
            <person name="Jiang Z."/>
            <person name="Wang J."/>
            <person name="Qin N."/>
            <person name="Li L."/>
            <person name="Li J."/>
            <person name="Bolund L."/>
            <person name="Kristiansen K."/>
            <person name="Wong G.K."/>
            <person name="Olson M."/>
            <person name="Zhang X."/>
            <person name="Li S."/>
            <person name="Yang H."/>
            <person name="Wang J."/>
            <person name="Wang J."/>
        </authorList>
    </citation>
    <scope>NUCLEOTIDE SEQUENCE [LARGE SCALE GENOMIC DNA]</scope>
</reference>
<keyword evidence="10" id="KW-0325">Glycoprotein</keyword>
<keyword evidence="11" id="KW-0393">Immunoglobulin domain</keyword>
<keyword evidence="4 14" id="KW-0732">Signal</keyword>
<reference evidence="16" key="3">
    <citation type="submission" date="2025-09" db="UniProtKB">
        <authorList>
            <consortium name="Ensembl"/>
        </authorList>
    </citation>
    <scope>IDENTIFICATION</scope>
</reference>
<dbReference type="InterPro" id="IPR007110">
    <property type="entry name" value="Ig-like_dom"/>
</dbReference>
<keyword evidence="6" id="KW-0130">Cell adhesion</keyword>
<dbReference type="PANTHER" id="PTHR14162">
    <property type="entry name" value="MUCOSAL ADDRESSIN CELL ADHESION MOLECULE-1"/>
    <property type="match status" value="1"/>
</dbReference>
<organism evidence="16 17">
    <name type="scientific">Ailuropoda melanoleuca</name>
    <name type="common">Giant panda</name>
    <dbReference type="NCBI Taxonomy" id="9646"/>
    <lineage>
        <taxon>Eukaryota</taxon>
        <taxon>Metazoa</taxon>
        <taxon>Chordata</taxon>
        <taxon>Craniata</taxon>
        <taxon>Vertebrata</taxon>
        <taxon>Euteleostomi</taxon>
        <taxon>Mammalia</taxon>
        <taxon>Eutheria</taxon>
        <taxon>Laurasiatheria</taxon>
        <taxon>Carnivora</taxon>
        <taxon>Caniformia</taxon>
        <taxon>Ursidae</taxon>
        <taxon>Ailuropoda</taxon>
    </lineage>
</organism>
<name>A0A7N5JQV8_AILME</name>
<dbReference type="InterPro" id="IPR013783">
    <property type="entry name" value="Ig-like_fold"/>
</dbReference>
<dbReference type="InterPro" id="IPR015169">
    <property type="entry name" value="Adhes-Ig-like"/>
</dbReference>
<comment type="subcellular location">
    <subcellularLocation>
        <location evidence="1">Membrane</location>
        <topology evidence="1">Single-pass type I membrane protein</topology>
    </subcellularLocation>
</comment>
<evidence type="ECO:0000256" key="5">
    <source>
        <dbReference type="ARBA" id="ARBA00022737"/>
    </source>
</evidence>
<feature type="compositionally biased region" description="Polar residues" evidence="13">
    <location>
        <begin position="364"/>
        <end position="386"/>
    </location>
</feature>
<dbReference type="Pfam" id="PF09085">
    <property type="entry name" value="Adhes-Ig_like"/>
    <property type="match status" value="1"/>
</dbReference>
<comment type="subunit">
    <text evidence="2">Homodimer.</text>
</comment>
<keyword evidence="5" id="KW-0677">Repeat</keyword>
<dbReference type="GO" id="GO:0007229">
    <property type="term" value="P:integrin-mediated signaling pathway"/>
    <property type="evidence" value="ECO:0007669"/>
    <property type="project" value="InterPro"/>
</dbReference>
<dbReference type="FunFam" id="2.60.40.10:FF:000933">
    <property type="entry name" value="Mucosal addressin cell adhesion molecule 1"/>
    <property type="match status" value="1"/>
</dbReference>
<evidence type="ECO:0000256" key="2">
    <source>
        <dbReference type="ARBA" id="ARBA00011738"/>
    </source>
</evidence>
<evidence type="ECO:0000256" key="1">
    <source>
        <dbReference type="ARBA" id="ARBA00004479"/>
    </source>
</evidence>
<evidence type="ECO:0000256" key="12">
    <source>
        <dbReference type="ARBA" id="ARBA00074025"/>
    </source>
</evidence>
<feature type="region of interest" description="Disordered" evidence="13">
    <location>
        <begin position="361"/>
        <end position="386"/>
    </location>
</feature>
<feature type="chain" id="PRO_5031554662" description="Mucosal addressin cell adhesion molecule 1" evidence="14">
    <location>
        <begin position="22"/>
        <end position="416"/>
    </location>
</feature>
<evidence type="ECO:0000313" key="16">
    <source>
        <dbReference type="Ensembl" id="ENSAMEP00000029107.1"/>
    </source>
</evidence>
<evidence type="ECO:0000256" key="3">
    <source>
        <dbReference type="ARBA" id="ARBA00022692"/>
    </source>
</evidence>
<dbReference type="FunFam" id="2.60.40.10:FF:000194">
    <property type="entry name" value="Intercellular adhesion molecule 1"/>
    <property type="match status" value="1"/>
</dbReference>
<dbReference type="GO" id="GO:0098640">
    <property type="term" value="F:integrin binding involved in cell-matrix adhesion"/>
    <property type="evidence" value="ECO:0007669"/>
    <property type="project" value="InterPro"/>
</dbReference>
<evidence type="ECO:0000256" key="10">
    <source>
        <dbReference type="ARBA" id="ARBA00023180"/>
    </source>
</evidence>
<dbReference type="GO" id="GO:0034113">
    <property type="term" value="P:heterotypic cell-cell adhesion"/>
    <property type="evidence" value="ECO:0007669"/>
    <property type="project" value="TreeGrafter"/>
</dbReference>
<evidence type="ECO:0000256" key="13">
    <source>
        <dbReference type="SAM" id="MobiDB-lite"/>
    </source>
</evidence>